<dbReference type="InterPro" id="IPR004360">
    <property type="entry name" value="Glyas_Fos-R_dOase_dom"/>
</dbReference>
<accession>A0A193CBG2</accession>
<dbReference type="InterPro" id="IPR029068">
    <property type="entry name" value="Glyas_Bleomycin-R_OHBP_Dase"/>
</dbReference>
<protein>
    <submittedName>
        <fullName evidence="2">Glyoxalase</fullName>
    </submittedName>
</protein>
<dbReference type="Gene3D" id="3.10.180.10">
    <property type="entry name" value="2,3-Dihydroxybiphenyl 1,2-Dioxygenase, domain 1"/>
    <property type="match status" value="1"/>
</dbReference>
<dbReference type="RefSeq" id="WP_044852641.1">
    <property type="nucleotide sequence ID" value="NZ_CP016174.1"/>
</dbReference>
<feature type="domain" description="VOC" evidence="1">
    <location>
        <begin position="5"/>
        <end position="122"/>
    </location>
</feature>
<dbReference type="Pfam" id="PF00903">
    <property type="entry name" value="Glyoxalase"/>
    <property type="match status" value="1"/>
</dbReference>
<dbReference type="KEGG" id="aori:SD37_08860"/>
<dbReference type="STRING" id="31958.SD37_08860"/>
<dbReference type="PROSITE" id="PS51819">
    <property type="entry name" value="VOC"/>
    <property type="match status" value="1"/>
</dbReference>
<organism evidence="2 3">
    <name type="scientific">Amycolatopsis orientalis</name>
    <name type="common">Nocardia orientalis</name>
    <dbReference type="NCBI Taxonomy" id="31958"/>
    <lineage>
        <taxon>Bacteria</taxon>
        <taxon>Bacillati</taxon>
        <taxon>Actinomycetota</taxon>
        <taxon>Actinomycetes</taxon>
        <taxon>Pseudonocardiales</taxon>
        <taxon>Pseudonocardiaceae</taxon>
        <taxon>Amycolatopsis</taxon>
    </lineage>
</organism>
<dbReference type="PANTHER" id="PTHR33993">
    <property type="entry name" value="GLYOXALASE-RELATED"/>
    <property type="match status" value="1"/>
</dbReference>
<evidence type="ECO:0000313" key="3">
    <source>
        <dbReference type="Proteomes" id="UP000093695"/>
    </source>
</evidence>
<reference evidence="2 3" key="1">
    <citation type="journal article" date="2015" name="Genome Announc.">
        <title>Draft Genome Sequence of Norvancomycin-Producing Strain Amycolatopsis orientalis CPCC200066.</title>
        <authorList>
            <person name="Lei X."/>
            <person name="Yuan F."/>
            <person name="Shi Y."/>
            <person name="Li X."/>
            <person name="Wang L."/>
            <person name="Hong B."/>
        </authorList>
    </citation>
    <scope>NUCLEOTIDE SEQUENCE [LARGE SCALE GENOMIC DNA]</scope>
    <source>
        <strain evidence="2 3">B-37</strain>
    </source>
</reference>
<dbReference type="SUPFAM" id="SSF54593">
    <property type="entry name" value="Glyoxalase/Bleomycin resistance protein/Dihydroxybiphenyl dioxygenase"/>
    <property type="match status" value="1"/>
</dbReference>
<keyword evidence="3" id="KW-1185">Reference proteome</keyword>
<evidence type="ECO:0000313" key="2">
    <source>
        <dbReference type="EMBL" id="ANN21645.1"/>
    </source>
</evidence>
<dbReference type="PANTHER" id="PTHR33993:SF1">
    <property type="entry name" value="GLYOXALASE FAMILY PROTEIN"/>
    <property type="match status" value="1"/>
</dbReference>
<dbReference type="InterPro" id="IPR037523">
    <property type="entry name" value="VOC_core"/>
</dbReference>
<dbReference type="InterPro" id="IPR052164">
    <property type="entry name" value="Anthracycline_SecMetBiosynth"/>
</dbReference>
<proteinExistence type="predicted"/>
<dbReference type="Proteomes" id="UP000093695">
    <property type="component" value="Chromosome"/>
</dbReference>
<dbReference type="AlphaFoldDB" id="A0A193CBG2"/>
<dbReference type="EMBL" id="CP016174">
    <property type="protein sequence ID" value="ANN21645.1"/>
    <property type="molecule type" value="Genomic_DNA"/>
</dbReference>
<evidence type="ECO:0000259" key="1">
    <source>
        <dbReference type="PROSITE" id="PS51819"/>
    </source>
</evidence>
<name>A0A193CBG2_AMYOR</name>
<dbReference type="eggNOG" id="COG0346">
    <property type="taxonomic scope" value="Bacteria"/>
</dbReference>
<gene>
    <name evidence="2" type="ORF">SD37_08860</name>
</gene>
<sequence>MTVAGPDFLSLQVRDLDRAAAFYETQLGLRRLPVAPPHAVVFGTETIPFAVREPMPGMDLDALSPGPGAGVALWLHADDAQAVHDRLVAAGVTILTEPFDGPFGRTFAFSDPDGYVVTVHDKA</sequence>